<keyword evidence="3" id="KW-1185">Reference proteome</keyword>
<organism evidence="2 3">
    <name type="scientific">Nephila pilipes</name>
    <name type="common">Giant wood spider</name>
    <name type="synonym">Nephila maculata</name>
    <dbReference type="NCBI Taxonomy" id="299642"/>
    <lineage>
        <taxon>Eukaryota</taxon>
        <taxon>Metazoa</taxon>
        <taxon>Ecdysozoa</taxon>
        <taxon>Arthropoda</taxon>
        <taxon>Chelicerata</taxon>
        <taxon>Arachnida</taxon>
        <taxon>Araneae</taxon>
        <taxon>Araneomorphae</taxon>
        <taxon>Entelegynae</taxon>
        <taxon>Araneoidea</taxon>
        <taxon>Nephilidae</taxon>
        <taxon>Nephila</taxon>
    </lineage>
</organism>
<dbReference type="AlphaFoldDB" id="A0A8X6QZF8"/>
<proteinExistence type="predicted"/>
<dbReference type="PANTHER" id="PTHR12307">
    <property type="entry name" value="PROTEIN PHOSPHATASE 1 REGULATORY SUBUNIT"/>
    <property type="match status" value="1"/>
</dbReference>
<feature type="domain" description="CBM21" evidence="1">
    <location>
        <begin position="191"/>
        <end position="306"/>
    </location>
</feature>
<dbReference type="InterPro" id="IPR005036">
    <property type="entry name" value="CBM21_dom"/>
</dbReference>
<dbReference type="InterPro" id="IPR038175">
    <property type="entry name" value="CBM21_dom_sf"/>
</dbReference>
<dbReference type="PANTHER" id="PTHR12307:SF48">
    <property type="entry name" value="PROTEIN PHOSPHATASE 1 REGULATORY SUBUNIT"/>
    <property type="match status" value="1"/>
</dbReference>
<evidence type="ECO:0000259" key="1">
    <source>
        <dbReference type="PROSITE" id="PS51159"/>
    </source>
</evidence>
<dbReference type="EMBL" id="BMAW01040677">
    <property type="protein sequence ID" value="GFU60476.1"/>
    <property type="molecule type" value="Genomic_DNA"/>
</dbReference>
<dbReference type="GO" id="GO:0005979">
    <property type="term" value="P:regulation of glycogen biosynthetic process"/>
    <property type="evidence" value="ECO:0007669"/>
    <property type="project" value="TreeGrafter"/>
</dbReference>
<sequence>MDDFGSVKKYDEWSMVLIREFPEVFYLYSKTTINMPMDLEMLLSATRSPLFSYTPFADDHFSLTNGYGENDYSPRLSLPRNHFLVGEKSRRFGIIQNRSIFPSYNIGGDLKETKKKTSTSEDIPDGTRKKKVSFADDKGLDLVEVREIPDVPKWTNEVLSLLIGGSQKIETNEKVWKFSSEHPPREDSKLLELLKQNSVVLESVNIKKGLSSVLNGTIKVRNLAFEKHVFTRITYDRWMSYADIKAEFMKPKETNSTKQHQYDTFFFSTEIPASAMRFGVIEFCACFRCDGNEYWDNNGGINYRLTAELATENSESFDDSDKQSDDKITLSFTENIERFSEIDAWSNFMYNQPYW</sequence>
<name>A0A8X6QZF8_NEPPI</name>
<evidence type="ECO:0000313" key="2">
    <source>
        <dbReference type="EMBL" id="GFU60476.1"/>
    </source>
</evidence>
<dbReference type="Gene3D" id="2.60.40.2440">
    <property type="entry name" value="Carbohydrate binding type-21 domain"/>
    <property type="match status" value="1"/>
</dbReference>
<comment type="caution">
    <text evidence="2">The sequence shown here is derived from an EMBL/GenBank/DDBJ whole genome shotgun (WGS) entry which is preliminary data.</text>
</comment>
<gene>
    <name evidence="2" type="primary">ppp1r3b-b</name>
    <name evidence="2" type="ORF">NPIL_193061</name>
</gene>
<dbReference type="Proteomes" id="UP000887013">
    <property type="component" value="Unassembled WGS sequence"/>
</dbReference>
<dbReference type="GO" id="GO:0000164">
    <property type="term" value="C:protein phosphatase type 1 complex"/>
    <property type="evidence" value="ECO:0007669"/>
    <property type="project" value="TreeGrafter"/>
</dbReference>
<dbReference type="GO" id="GO:2001069">
    <property type="term" value="F:glycogen binding"/>
    <property type="evidence" value="ECO:0007669"/>
    <property type="project" value="TreeGrafter"/>
</dbReference>
<dbReference type="OrthoDB" id="1881at2759"/>
<dbReference type="GO" id="GO:0008157">
    <property type="term" value="F:protein phosphatase 1 binding"/>
    <property type="evidence" value="ECO:0007669"/>
    <property type="project" value="TreeGrafter"/>
</dbReference>
<dbReference type="Pfam" id="PF03370">
    <property type="entry name" value="CBM_21"/>
    <property type="match status" value="1"/>
</dbReference>
<dbReference type="PROSITE" id="PS51159">
    <property type="entry name" value="CBM21"/>
    <property type="match status" value="1"/>
</dbReference>
<protein>
    <submittedName>
        <fullName evidence="2">Protein phosphatase 1 regulatory subunit 3B-B</fullName>
    </submittedName>
</protein>
<accession>A0A8X6QZF8</accession>
<dbReference type="InterPro" id="IPR050782">
    <property type="entry name" value="PP1_regulatory_subunit_3"/>
</dbReference>
<evidence type="ECO:0000313" key="3">
    <source>
        <dbReference type="Proteomes" id="UP000887013"/>
    </source>
</evidence>
<reference evidence="2" key="1">
    <citation type="submission" date="2020-08" db="EMBL/GenBank/DDBJ databases">
        <title>Multicomponent nature underlies the extraordinary mechanical properties of spider dragline silk.</title>
        <authorList>
            <person name="Kono N."/>
            <person name="Nakamura H."/>
            <person name="Mori M."/>
            <person name="Yoshida Y."/>
            <person name="Ohtoshi R."/>
            <person name="Malay A.D."/>
            <person name="Moran D.A.P."/>
            <person name="Tomita M."/>
            <person name="Numata K."/>
            <person name="Arakawa K."/>
        </authorList>
    </citation>
    <scope>NUCLEOTIDE SEQUENCE</scope>
</reference>